<feature type="compositionally biased region" description="Polar residues" evidence="1">
    <location>
        <begin position="1"/>
        <end position="10"/>
    </location>
</feature>
<gene>
    <name evidence="3" type="ORF">CROQUDRAFT_95250</name>
</gene>
<evidence type="ECO:0000313" key="3">
    <source>
        <dbReference type="EMBL" id="KAG0144248.1"/>
    </source>
</evidence>
<keyword evidence="2" id="KW-1133">Transmembrane helix</keyword>
<evidence type="ECO:0000256" key="2">
    <source>
        <dbReference type="SAM" id="Phobius"/>
    </source>
</evidence>
<reference evidence="3" key="1">
    <citation type="submission" date="2013-11" db="EMBL/GenBank/DDBJ databases">
        <title>Genome sequence of the fusiform rust pathogen reveals effectors for host alternation and coevolution with pine.</title>
        <authorList>
            <consortium name="DOE Joint Genome Institute"/>
            <person name="Smith K."/>
            <person name="Pendleton A."/>
            <person name="Kubisiak T."/>
            <person name="Anderson C."/>
            <person name="Salamov A."/>
            <person name="Aerts A."/>
            <person name="Riley R."/>
            <person name="Clum A."/>
            <person name="Lindquist E."/>
            <person name="Ence D."/>
            <person name="Campbell M."/>
            <person name="Kronenberg Z."/>
            <person name="Feau N."/>
            <person name="Dhillon B."/>
            <person name="Hamelin R."/>
            <person name="Burleigh J."/>
            <person name="Smith J."/>
            <person name="Yandell M."/>
            <person name="Nelson C."/>
            <person name="Grigoriev I."/>
            <person name="Davis J."/>
        </authorList>
    </citation>
    <scope>NUCLEOTIDE SEQUENCE</scope>
    <source>
        <strain evidence="3">G11</strain>
    </source>
</reference>
<name>A0A9P6TB43_9BASI</name>
<protein>
    <submittedName>
        <fullName evidence="3">Uncharacterized protein</fullName>
    </submittedName>
</protein>
<dbReference type="EMBL" id="MU167299">
    <property type="protein sequence ID" value="KAG0144248.1"/>
    <property type="molecule type" value="Genomic_DNA"/>
</dbReference>
<keyword evidence="4" id="KW-1185">Reference proteome</keyword>
<keyword evidence="2" id="KW-0812">Transmembrane</keyword>
<dbReference type="AlphaFoldDB" id="A0A9P6TB43"/>
<sequence>MTTASDSSTPPRLPSLRTRKPSTSDALQLPVFHLQSFDLRDNLKERFARVPCQRKALLFGLVGGSAIGILRMIITRRGRPSAITPLHSSPRMGSQTYPMKLALLTLLRPRKNESNERERKHQLGVGPGGFGDLVSAAQKVIAQSAV</sequence>
<dbReference type="OrthoDB" id="14603at2759"/>
<feature type="region of interest" description="Disordered" evidence="1">
    <location>
        <begin position="1"/>
        <end position="24"/>
    </location>
</feature>
<dbReference type="Proteomes" id="UP000886653">
    <property type="component" value="Unassembled WGS sequence"/>
</dbReference>
<evidence type="ECO:0000313" key="4">
    <source>
        <dbReference type="Proteomes" id="UP000886653"/>
    </source>
</evidence>
<accession>A0A9P6TB43</accession>
<proteinExistence type="predicted"/>
<comment type="caution">
    <text evidence="3">The sequence shown here is derived from an EMBL/GenBank/DDBJ whole genome shotgun (WGS) entry which is preliminary data.</text>
</comment>
<keyword evidence="2" id="KW-0472">Membrane</keyword>
<evidence type="ECO:0000256" key="1">
    <source>
        <dbReference type="SAM" id="MobiDB-lite"/>
    </source>
</evidence>
<organism evidence="3 4">
    <name type="scientific">Cronartium quercuum f. sp. fusiforme G11</name>
    <dbReference type="NCBI Taxonomy" id="708437"/>
    <lineage>
        <taxon>Eukaryota</taxon>
        <taxon>Fungi</taxon>
        <taxon>Dikarya</taxon>
        <taxon>Basidiomycota</taxon>
        <taxon>Pucciniomycotina</taxon>
        <taxon>Pucciniomycetes</taxon>
        <taxon>Pucciniales</taxon>
        <taxon>Coleosporiaceae</taxon>
        <taxon>Cronartium</taxon>
    </lineage>
</organism>
<feature type="transmembrane region" description="Helical" evidence="2">
    <location>
        <begin position="56"/>
        <end position="74"/>
    </location>
</feature>